<proteinExistence type="predicted"/>
<gene>
    <name evidence="4" type="ORF">LRS13_19615</name>
</gene>
<accession>A0ABY5PEJ2</accession>
<dbReference type="SUPFAM" id="SSF51905">
    <property type="entry name" value="FAD/NAD(P)-binding domain"/>
    <property type="match status" value="1"/>
</dbReference>
<evidence type="ECO:0000259" key="3">
    <source>
        <dbReference type="Pfam" id="PF00890"/>
    </source>
</evidence>
<dbReference type="InterPro" id="IPR036188">
    <property type="entry name" value="FAD/NAD-bd_sf"/>
</dbReference>
<keyword evidence="1" id="KW-0285">Flavoprotein</keyword>
<sequence length="397" mass="42652">MTVRATKRGAARTSMDGRDADVLICGASFAGLAAARELAGSGARVLVLDRYEVGERATSACALVTPWAAVMGVEESLKQELPYMRFTTPHGSARVRLPWSWSSFDYRVLCRLLFAQCEGVEFETAKVHGRGDVAGSGAEGVADGETTVSVETDRGTISAPLVLDALGWRRMLDTPHVQPPDALISRGLEVHPRWDGSGDELHCWVERSLIRRGYGWSVPAGDEVRVGVGSYEPRDHVKEPTVALASREGLDVERFQGNWFPHALRPAVSGDGLVLFAGDSAGHCFPLSGEGIRTAFYFGIAAGRELRAVVEGRSSRAEAFARYGAFSASHAGAYRRALRLQRLVPDVPPRLLAAALRVVQLQPVADRAFGWYLDQAHPGTFAAPPRAAVPGAPALAA</sequence>
<protein>
    <submittedName>
        <fullName evidence="4">NAD(P)/FAD-dependent oxidoreductase</fullName>
    </submittedName>
</protein>
<dbReference type="Gene3D" id="3.50.50.60">
    <property type="entry name" value="FAD/NAD(P)-binding domain"/>
    <property type="match status" value="1"/>
</dbReference>
<dbReference type="PANTHER" id="PTHR42685">
    <property type="entry name" value="GERANYLGERANYL DIPHOSPHATE REDUCTASE"/>
    <property type="match status" value="1"/>
</dbReference>
<dbReference type="EMBL" id="CP088295">
    <property type="protein sequence ID" value="UUY02870.1"/>
    <property type="molecule type" value="Genomic_DNA"/>
</dbReference>
<dbReference type="InterPro" id="IPR003953">
    <property type="entry name" value="FAD-dep_OxRdtase_2_FAD-bd"/>
</dbReference>
<evidence type="ECO:0000256" key="2">
    <source>
        <dbReference type="ARBA" id="ARBA00023002"/>
    </source>
</evidence>
<keyword evidence="5" id="KW-1185">Reference proteome</keyword>
<evidence type="ECO:0000313" key="5">
    <source>
        <dbReference type="Proteomes" id="UP001058860"/>
    </source>
</evidence>
<evidence type="ECO:0000256" key="1">
    <source>
        <dbReference type="ARBA" id="ARBA00022630"/>
    </source>
</evidence>
<dbReference type="Pfam" id="PF00890">
    <property type="entry name" value="FAD_binding_2"/>
    <property type="match status" value="1"/>
</dbReference>
<name>A0ABY5PEJ2_9ACTN</name>
<dbReference type="Proteomes" id="UP001058860">
    <property type="component" value="Chromosome"/>
</dbReference>
<dbReference type="RefSeq" id="WP_353863392.1">
    <property type="nucleotide sequence ID" value="NZ_CP088295.1"/>
</dbReference>
<reference evidence="5" key="1">
    <citation type="submission" date="2021-11" db="EMBL/GenBank/DDBJ databases">
        <title>Cultivation dependent microbiological survey of springs from the worlds oldest radium mine currently devoted to the extraction of radon-saturated water.</title>
        <authorList>
            <person name="Kapinusova G."/>
            <person name="Smrhova T."/>
            <person name="Strejcek M."/>
            <person name="Suman J."/>
            <person name="Jani K."/>
            <person name="Pajer P."/>
            <person name="Uhlik O."/>
        </authorList>
    </citation>
    <scope>NUCLEOTIDE SEQUENCE [LARGE SCALE GENOMIC DNA]</scope>
    <source>
        <strain evidence="5">J379</strain>
    </source>
</reference>
<organism evidence="4 5">
    <name type="scientific">Svornostia abyssi</name>
    <dbReference type="NCBI Taxonomy" id="2898438"/>
    <lineage>
        <taxon>Bacteria</taxon>
        <taxon>Bacillati</taxon>
        <taxon>Actinomycetota</taxon>
        <taxon>Thermoleophilia</taxon>
        <taxon>Solirubrobacterales</taxon>
        <taxon>Baekduiaceae</taxon>
        <taxon>Svornostia</taxon>
    </lineage>
</organism>
<dbReference type="InterPro" id="IPR050407">
    <property type="entry name" value="Geranylgeranyl_reductase"/>
</dbReference>
<dbReference type="PANTHER" id="PTHR42685:SF22">
    <property type="entry name" value="CONDITIONED MEDIUM FACTOR RECEPTOR 1"/>
    <property type="match status" value="1"/>
</dbReference>
<feature type="domain" description="FAD-dependent oxidoreductase 2 FAD-binding" evidence="3">
    <location>
        <begin position="21"/>
        <end position="82"/>
    </location>
</feature>
<evidence type="ECO:0000313" key="4">
    <source>
        <dbReference type="EMBL" id="UUY02870.1"/>
    </source>
</evidence>
<keyword evidence="2" id="KW-0560">Oxidoreductase</keyword>